<reference evidence="1 2" key="1">
    <citation type="submission" date="2018-12" db="EMBL/GenBank/DDBJ databases">
        <authorList>
            <person name="Criscuolo A."/>
        </authorList>
    </citation>
    <scope>NUCLEOTIDE SEQUENCE [LARGE SCALE GENOMIC DNA]</scope>
    <source>
        <strain evidence="1">ACIP1116241</strain>
    </source>
</reference>
<protein>
    <submittedName>
        <fullName evidence="1">Uncharacterized protein</fullName>
    </submittedName>
</protein>
<proteinExistence type="predicted"/>
<evidence type="ECO:0000313" key="2">
    <source>
        <dbReference type="Proteomes" id="UP000270743"/>
    </source>
</evidence>
<dbReference type="AlphaFoldDB" id="A0A3S4GR84"/>
<dbReference type="RefSeq" id="WP_206437046.1">
    <property type="nucleotide sequence ID" value="NZ_UZWE01000098.1"/>
</dbReference>
<organism evidence="1 2">
    <name type="scientific">Paracoccus haematequi</name>
    <dbReference type="NCBI Taxonomy" id="2491866"/>
    <lineage>
        <taxon>Bacteria</taxon>
        <taxon>Pseudomonadati</taxon>
        <taxon>Pseudomonadota</taxon>
        <taxon>Alphaproteobacteria</taxon>
        <taxon>Rhodobacterales</taxon>
        <taxon>Paracoccaceae</taxon>
        <taxon>Paracoccus</taxon>
    </lineage>
</organism>
<evidence type="ECO:0000313" key="1">
    <source>
        <dbReference type="EMBL" id="VDS10845.1"/>
    </source>
</evidence>
<gene>
    <name evidence="1" type="ORF">PARHAE_04064</name>
</gene>
<dbReference type="EMBL" id="UZWE01000098">
    <property type="protein sequence ID" value="VDS10845.1"/>
    <property type="molecule type" value="Genomic_DNA"/>
</dbReference>
<keyword evidence="2" id="KW-1185">Reference proteome</keyword>
<name>A0A3S4GR84_9RHOB</name>
<accession>A0A3S4GR84</accession>
<sequence length="132" mass="15165">MTDDPKPPRPPSLKSEARQTNWRRTNLPKYQAHLAVQRALMSGALEKQGCEVCGAAKVDAHHDRYDEPLNVRWLCRSHHVKLYLMGFILQNRLTAAFKVRLKEAAALIQRKNGLAFRQNPDPYPGMHNIYGY</sequence>
<dbReference type="Proteomes" id="UP000270743">
    <property type="component" value="Unassembled WGS sequence"/>
</dbReference>